<gene>
    <name evidence="7" type="ORF">Taro_040898</name>
</gene>
<sequence>MSAQLRTQCRSSSPSPAGLLRRHRSAASPTEQSSPWCRGTSRHGGGRGRWAMPSISPFERSGSTNTVVPPVGNNHVTDDGGNGDDDDYWMCDDEAFDDEDGGGLSLEEARRSSWLRGFLAQIGEMGPDDMGDPAAAILCPACKGGPGGSLRYRGLQALLDHARSVMAKRVKLHRRFAEILEIELRARRRNQDDSSEKAERLAEGVAGDRTIPWPPMVVVLNTRIGKQEGSDKWVGMGNRDLLDCFREYEPVKSRSAYGSHGHRGASLLIFDGTLLGYLQAQRLHNQFIQEGRGKYEWHKQKPSKQAAETRLLYGYMAMKEEELSIFATHPGDKRKFKYEMKPYQEVVGNPMYGRSQKQALLEREIAKEVQHYKSLEMTCEQRGQEIEAIRRMLNEQSDEHNKEIESMSECTERLNSKLRESELLRKKMQEQITSLCSAAGDDDGVASSTLQLVNHMNSGDGEHGKPEKERMDEIAEEQRYVAAACDSGGKNKRPLLQGVPCN</sequence>
<feature type="domain" description="XS" evidence="5">
    <location>
        <begin position="209"/>
        <end position="321"/>
    </location>
</feature>
<dbReference type="PANTHER" id="PTHR46602:SF1">
    <property type="entry name" value="PROTEIN SUPPRESSOR OF GENE SILENCING 3"/>
    <property type="match status" value="1"/>
</dbReference>
<evidence type="ECO:0000259" key="5">
    <source>
        <dbReference type="Pfam" id="PF03468"/>
    </source>
</evidence>
<protein>
    <submittedName>
        <fullName evidence="7">Uncharacterized protein</fullName>
    </submittedName>
</protein>
<proteinExistence type="inferred from homology"/>
<dbReference type="GO" id="GO:0031047">
    <property type="term" value="P:regulatory ncRNA-mediated gene silencing"/>
    <property type="evidence" value="ECO:0007669"/>
    <property type="project" value="UniProtKB-KW"/>
</dbReference>
<evidence type="ECO:0000259" key="6">
    <source>
        <dbReference type="Pfam" id="PF03470"/>
    </source>
</evidence>
<evidence type="ECO:0000256" key="1">
    <source>
        <dbReference type="ARBA" id="ARBA00023054"/>
    </source>
</evidence>
<comment type="caution">
    <text evidence="7">The sequence shown here is derived from an EMBL/GenBank/DDBJ whole genome shotgun (WGS) entry which is preliminary data.</text>
</comment>
<dbReference type="Gene3D" id="3.30.70.2890">
    <property type="entry name" value="XS domain"/>
    <property type="match status" value="1"/>
</dbReference>
<feature type="compositionally biased region" description="Polar residues" evidence="4">
    <location>
        <begin position="1"/>
        <end position="15"/>
    </location>
</feature>
<dbReference type="InterPro" id="IPR038588">
    <property type="entry name" value="XS_domain_sf"/>
</dbReference>
<keyword evidence="2" id="KW-0943">RNA-mediated gene silencing</keyword>
<dbReference type="InterPro" id="IPR005380">
    <property type="entry name" value="XS_domain"/>
</dbReference>
<feature type="domain" description="Zinc finger-XS" evidence="6">
    <location>
        <begin position="139"/>
        <end position="177"/>
    </location>
</feature>
<dbReference type="Pfam" id="PF03470">
    <property type="entry name" value="zf-XS"/>
    <property type="match status" value="1"/>
</dbReference>
<evidence type="ECO:0000313" key="7">
    <source>
        <dbReference type="EMBL" id="MQM08045.1"/>
    </source>
</evidence>
<organism evidence="7 8">
    <name type="scientific">Colocasia esculenta</name>
    <name type="common">Wild taro</name>
    <name type="synonym">Arum esculentum</name>
    <dbReference type="NCBI Taxonomy" id="4460"/>
    <lineage>
        <taxon>Eukaryota</taxon>
        <taxon>Viridiplantae</taxon>
        <taxon>Streptophyta</taxon>
        <taxon>Embryophyta</taxon>
        <taxon>Tracheophyta</taxon>
        <taxon>Spermatophyta</taxon>
        <taxon>Magnoliopsida</taxon>
        <taxon>Liliopsida</taxon>
        <taxon>Araceae</taxon>
        <taxon>Aroideae</taxon>
        <taxon>Colocasieae</taxon>
        <taxon>Colocasia</taxon>
    </lineage>
</organism>
<dbReference type="InterPro" id="IPR044287">
    <property type="entry name" value="SGS3"/>
</dbReference>
<comment type="similarity">
    <text evidence="3">Belongs to the SGS3 family.</text>
</comment>
<feature type="region of interest" description="Disordered" evidence="4">
    <location>
        <begin position="1"/>
        <end position="84"/>
    </location>
</feature>
<keyword evidence="8" id="KW-1185">Reference proteome</keyword>
<name>A0A843WUA8_COLES</name>
<evidence type="ECO:0000256" key="3">
    <source>
        <dbReference type="ARBA" id="ARBA00024022"/>
    </source>
</evidence>
<evidence type="ECO:0000256" key="2">
    <source>
        <dbReference type="ARBA" id="ARBA00023158"/>
    </source>
</evidence>
<accession>A0A843WUA8</accession>
<dbReference type="GO" id="GO:0051607">
    <property type="term" value="P:defense response to virus"/>
    <property type="evidence" value="ECO:0007669"/>
    <property type="project" value="InterPro"/>
</dbReference>
<dbReference type="PANTHER" id="PTHR46602">
    <property type="entry name" value="PROTEIN SUPPRESSOR OF GENE SILENCING 3"/>
    <property type="match status" value="1"/>
</dbReference>
<dbReference type="Pfam" id="PF03468">
    <property type="entry name" value="XS"/>
    <property type="match status" value="1"/>
</dbReference>
<reference evidence="7" key="1">
    <citation type="submission" date="2017-07" db="EMBL/GenBank/DDBJ databases">
        <title>Taro Niue Genome Assembly and Annotation.</title>
        <authorList>
            <person name="Atibalentja N."/>
            <person name="Keating K."/>
            <person name="Fields C.J."/>
        </authorList>
    </citation>
    <scope>NUCLEOTIDE SEQUENCE</scope>
    <source>
        <strain evidence="7">Niue_2</strain>
        <tissue evidence="7">Leaf</tissue>
    </source>
</reference>
<dbReference type="Proteomes" id="UP000652761">
    <property type="component" value="Unassembled WGS sequence"/>
</dbReference>
<dbReference type="InterPro" id="IPR005381">
    <property type="entry name" value="Znf-XS_domain"/>
</dbReference>
<dbReference type="EMBL" id="NMUH01004018">
    <property type="protein sequence ID" value="MQM08045.1"/>
    <property type="molecule type" value="Genomic_DNA"/>
</dbReference>
<evidence type="ECO:0000313" key="8">
    <source>
        <dbReference type="Proteomes" id="UP000652761"/>
    </source>
</evidence>
<dbReference type="OrthoDB" id="1936239at2759"/>
<keyword evidence="1" id="KW-0175">Coiled coil</keyword>
<dbReference type="AlphaFoldDB" id="A0A843WUA8"/>
<evidence type="ECO:0000256" key="4">
    <source>
        <dbReference type="SAM" id="MobiDB-lite"/>
    </source>
</evidence>